<evidence type="ECO:0000259" key="4">
    <source>
        <dbReference type="PROSITE" id="PS50215"/>
    </source>
</evidence>
<reference evidence="6 7" key="1">
    <citation type="submission" date="2019-01" db="EMBL/GenBank/DDBJ databases">
        <authorList>
            <person name="B I."/>
            <person name="Ch S."/>
            <person name="Ch V.R."/>
        </authorList>
    </citation>
    <scope>NUCLEOTIDE SEQUENCE [LARGE SCALE GENOMIC DNA]</scope>
    <source>
        <strain evidence="6 7">JC507</strain>
    </source>
</reference>
<keyword evidence="2" id="KW-0732">Signal</keyword>
<dbReference type="InterPro" id="IPR001590">
    <property type="entry name" value="Peptidase_M12B"/>
</dbReference>
<keyword evidence="7" id="KW-1185">Reference proteome</keyword>
<dbReference type="InterPro" id="IPR024079">
    <property type="entry name" value="MetalloPept_cat_dom_sf"/>
</dbReference>
<dbReference type="PROSITE" id="PS51829">
    <property type="entry name" value="P_HOMO_B"/>
    <property type="match status" value="1"/>
</dbReference>
<evidence type="ECO:0000256" key="2">
    <source>
        <dbReference type="ARBA" id="ARBA00022729"/>
    </source>
</evidence>
<keyword evidence="3" id="KW-0378">Hydrolase</keyword>
<evidence type="ECO:0000313" key="7">
    <source>
        <dbReference type="Proteomes" id="UP000306038"/>
    </source>
</evidence>
<keyword evidence="1" id="KW-0645">Protease</keyword>
<gene>
    <name evidence="6" type="ORF">EK417_14280</name>
</gene>
<dbReference type="Pfam" id="PF18962">
    <property type="entry name" value="Por_Secre_tail"/>
    <property type="match status" value="1"/>
</dbReference>
<dbReference type="InterPro" id="IPR008979">
    <property type="entry name" value="Galactose-bd-like_sf"/>
</dbReference>
<dbReference type="NCBIfam" id="TIGR04183">
    <property type="entry name" value="Por_Secre_tail"/>
    <property type="match status" value="1"/>
</dbReference>
<dbReference type="EMBL" id="SDLV01000029">
    <property type="protein sequence ID" value="THV57868.1"/>
    <property type="molecule type" value="Genomic_DNA"/>
</dbReference>
<comment type="caution">
    <text evidence="6">The sequence shown here is derived from an EMBL/GenBank/DDBJ whole genome shotgun (WGS) entry which is preliminary data.</text>
</comment>
<dbReference type="InterPro" id="IPR026444">
    <property type="entry name" value="Secre_tail"/>
</dbReference>
<dbReference type="Pfam" id="PF13583">
    <property type="entry name" value="Reprolysin_4"/>
    <property type="match status" value="1"/>
</dbReference>
<dbReference type="Proteomes" id="UP000306038">
    <property type="component" value="Unassembled WGS sequence"/>
</dbReference>
<dbReference type="Gene3D" id="2.60.120.260">
    <property type="entry name" value="Galactose-binding domain-like"/>
    <property type="match status" value="1"/>
</dbReference>
<accession>A0ABY2R511</accession>
<evidence type="ECO:0000256" key="3">
    <source>
        <dbReference type="ARBA" id="ARBA00022801"/>
    </source>
</evidence>
<dbReference type="InterPro" id="IPR002884">
    <property type="entry name" value="P_dom"/>
</dbReference>
<evidence type="ECO:0000256" key="1">
    <source>
        <dbReference type="ARBA" id="ARBA00022670"/>
    </source>
</evidence>
<evidence type="ECO:0000313" key="6">
    <source>
        <dbReference type="EMBL" id="THV57868.1"/>
    </source>
</evidence>
<evidence type="ECO:0000259" key="5">
    <source>
        <dbReference type="PROSITE" id="PS51829"/>
    </source>
</evidence>
<sequence length="924" mass="100719">MVFRRTFINKIQKKNMKKKTYLCMALVGLGVQSLFGQNFWEKTKINEREVIESKKNIGLDYSKAYTLDIDQLRSVLKSAPQSKTGMAVSSHVTIEIPTVEGGFEKYTVYEASNMSPKLAEKFPDIRSYRGVSTRDKGNTISFGISHKGIKMILFSRDQKPVVIEPVVSDGSVYLVSPAVAEQLPLEKGWTCKVNDASVNKNVNFVTDNTDDRKFRTYRLAVSVDGEFSAYHGGTIANSLAAVNDLMSYINPVYERDLSIHMNLIDNNDAVIFLDAASDPYNSAYNLSNDVQTTLTNTIGETNYDIGIIFTNQAEGGNAGMIASVCRNSQGLVNGQVDKKKGSAYAGPVNGTGPQGYIYAMVIAHEMGHQYGANHTFSRPENLDLGIFGSSPETGANREPGSGTTIMAYAGVTATHDVMDKHSDQFLHYSISQINNYIKTTTCATSIGLTNNPPTVNAGSDYTIPKGTAFKLTAAASDPDNNSITYSWEEADISPPNPPFTFGDYTFPDRNSTTTPNFRVYSPVSSPVRYFPPLNEVLDGSLYSTWNMVSDVARNMKFISLVRDNSTEGGQTATDEAIVSVDTSTGPFKVTSISLNQNYPSGSSHQLQWNVNGTNAAPINTQMVNILISTDGGSTFTTLVANTANDGQETITIPSIPSQKAYIIVESVGNIFYAASPAFAINHNVTLTCNQYPANGTFAIAPNAPANIPINIPVTNTIEDINVVMDLSYTNLENLVLTLRGPNDQQNQIFLYSNCPGVSILKATFDQEGQSLPMNCNNLNASPNTRIEPIRLDLTRYYGQNPNGNWTIRALDLVNNSTASGNVNAAAIELCTRLATSTSLAVKDIGLEKDDFQIYPNPSNGRFNILMKDKTTGTAHIFDMSGRLLHTQEKVGNESKIDLTGFAKGNYMIVIEAGTKKLAKKIIIK</sequence>
<proteinExistence type="predicted"/>
<protein>
    <submittedName>
        <fullName evidence="6">T9SS type A sorting domain-containing protein</fullName>
    </submittedName>
</protein>
<organism evidence="6 7">
    <name type="scientific">Chryseobacterium candidae</name>
    <dbReference type="NCBI Taxonomy" id="1978493"/>
    <lineage>
        <taxon>Bacteria</taxon>
        <taxon>Pseudomonadati</taxon>
        <taxon>Bacteroidota</taxon>
        <taxon>Flavobacteriia</taxon>
        <taxon>Flavobacteriales</taxon>
        <taxon>Weeksellaceae</taxon>
        <taxon>Chryseobacterium group</taxon>
        <taxon>Chryseobacterium</taxon>
    </lineage>
</organism>
<dbReference type="SUPFAM" id="SSF49785">
    <property type="entry name" value="Galactose-binding domain-like"/>
    <property type="match status" value="1"/>
</dbReference>
<dbReference type="SUPFAM" id="SSF55486">
    <property type="entry name" value="Metalloproteases ('zincins'), catalytic domain"/>
    <property type="match status" value="1"/>
</dbReference>
<dbReference type="Gene3D" id="3.40.390.10">
    <property type="entry name" value="Collagenase (Catalytic Domain)"/>
    <property type="match status" value="1"/>
</dbReference>
<dbReference type="PROSITE" id="PS50215">
    <property type="entry name" value="ADAM_MEPRO"/>
    <property type="match status" value="1"/>
</dbReference>
<feature type="domain" description="P/Homo B" evidence="5">
    <location>
        <begin position="683"/>
        <end position="838"/>
    </location>
</feature>
<feature type="domain" description="Peptidase M12B" evidence="4">
    <location>
        <begin position="215"/>
        <end position="374"/>
    </location>
</feature>
<name>A0ABY2R511_9FLAO</name>